<keyword evidence="5" id="KW-0146">Chitin degradation</keyword>
<dbReference type="Proteomes" id="UP000241645">
    <property type="component" value="Unassembled WGS sequence"/>
</dbReference>
<evidence type="ECO:0000256" key="10">
    <source>
        <dbReference type="SAM" id="MobiDB-lite"/>
    </source>
</evidence>
<dbReference type="InterPro" id="IPR001579">
    <property type="entry name" value="Glyco_hydro_18_chit_AS"/>
</dbReference>
<evidence type="ECO:0000313" key="15">
    <source>
        <dbReference type="Proteomes" id="UP000241645"/>
    </source>
</evidence>
<feature type="chain" id="PRO_5045422756" description="chitinase" evidence="11">
    <location>
        <begin position="39"/>
        <end position="747"/>
    </location>
</feature>
<dbReference type="Gene3D" id="3.20.20.80">
    <property type="entry name" value="Glycosidases"/>
    <property type="match status" value="1"/>
</dbReference>
<dbReference type="SUPFAM" id="SSF51055">
    <property type="entry name" value="Carbohydrate binding domain"/>
    <property type="match status" value="1"/>
</dbReference>
<dbReference type="PANTHER" id="PTHR11177">
    <property type="entry name" value="CHITINASE"/>
    <property type="match status" value="1"/>
</dbReference>
<dbReference type="InterPro" id="IPR003961">
    <property type="entry name" value="FN3_dom"/>
</dbReference>
<keyword evidence="11" id="KW-0732">Signal</keyword>
<evidence type="ECO:0000256" key="2">
    <source>
        <dbReference type="ARBA" id="ARBA00009121"/>
    </source>
</evidence>
<dbReference type="GeneID" id="95748940"/>
<dbReference type="InterPro" id="IPR011583">
    <property type="entry name" value="Chitinase_II/V-like_cat"/>
</dbReference>
<dbReference type="SMART" id="SM00060">
    <property type="entry name" value="FN3"/>
    <property type="match status" value="2"/>
</dbReference>
<feature type="domain" description="Fibronectin type-III" evidence="12">
    <location>
        <begin position="470"/>
        <end position="555"/>
    </location>
</feature>
<dbReference type="InterPro" id="IPR017853">
    <property type="entry name" value="GH"/>
</dbReference>
<dbReference type="InterPro" id="IPR036116">
    <property type="entry name" value="FN3_sf"/>
</dbReference>
<dbReference type="SMART" id="SM00495">
    <property type="entry name" value="ChtBD3"/>
    <property type="match status" value="1"/>
</dbReference>
<dbReference type="Pfam" id="PF00041">
    <property type="entry name" value="fn3"/>
    <property type="match status" value="2"/>
</dbReference>
<dbReference type="SUPFAM" id="SSF51445">
    <property type="entry name" value="(Trans)glycosidases"/>
    <property type="match status" value="1"/>
</dbReference>
<protein>
    <recommendedName>
        <fullName evidence="3">chitinase</fullName>
        <ecNumber evidence="3">3.2.1.14</ecNumber>
    </recommendedName>
</protein>
<feature type="signal peptide" evidence="11">
    <location>
        <begin position="1"/>
        <end position="38"/>
    </location>
</feature>
<feature type="region of interest" description="Disordered" evidence="10">
    <location>
        <begin position="712"/>
        <end position="747"/>
    </location>
</feature>
<dbReference type="SMART" id="SM00636">
    <property type="entry name" value="Glyco_18"/>
    <property type="match status" value="1"/>
</dbReference>
<dbReference type="PRINTS" id="PR00014">
    <property type="entry name" value="FNTYPEIII"/>
</dbReference>
<dbReference type="InterPro" id="IPR001223">
    <property type="entry name" value="Glyco_hydro18_cat"/>
</dbReference>
<dbReference type="EC" id="3.2.1.14" evidence="3"/>
<evidence type="ECO:0000259" key="13">
    <source>
        <dbReference type="PROSITE" id="PS51910"/>
    </source>
</evidence>
<dbReference type="InterPro" id="IPR013783">
    <property type="entry name" value="Ig-like_fold"/>
</dbReference>
<feature type="compositionally biased region" description="Acidic residues" evidence="10">
    <location>
        <begin position="712"/>
        <end position="733"/>
    </location>
</feature>
<evidence type="ECO:0000313" key="14">
    <source>
        <dbReference type="EMBL" id="PSK15405.1"/>
    </source>
</evidence>
<name>A0ABX5FY98_9BACL</name>
<evidence type="ECO:0000259" key="12">
    <source>
        <dbReference type="PROSITE" id="PS50853"/>
    </source>
</evidence>
<keyword evidence="7 9" id="KW-0326">Glycosidase</keyword>
<comment type="catalytic activity">
    <reaction evidence="1">
        <text>Random endo-hydrolysis of N-acetyl-beta-D-glucosaminide (1-&gt;4)-beta-linkages in chitin and chitodextrins.</text>
        <dbReference type="EC" id="3.2.1.14"/>
    </reaction>
</comment>
<evidence type="ECO:0000256" key="6">
    <source>
        <dbReference type="ARBA" id="ARBA00023277"/>
    </source>
</evidence>
<dbReference type="Gene3D" id="2.60.40.10">
    <property type="entry name" value="Immunoglobulins"/>
    <property type="match status" value="2"/>
</dbReference>
<dbReference type="Gene3D" id="2.10.10.20">
    <property type="entry name" value="Carbohydrate-binding module superfamily 5/12"/>
    <property type="match status" value="1"/>
</dbReference>
<evidence type="ECO:0000256" key="3">
    <source>
        <dbReference type="ARBA" id="ARBA00012729"/>
    </source>
</evidence>
<dbReference type="InterPro" id="IPR036573">
    <property type="entry name" value="CBM_sf_5/12"/>
</dbReference>
<dbReference type="Pfam" id="PF00704">
    <property type="entry name" value="Glyco_hydro_18"/>
    <property type="match status" value="1"/>
</dbReference>
<sequence>MKIERDTMKFKKCVRNVLMVGALLVTSVLPMAAQAAQAEENQAEATAVSNSKIIGYYPSWGAYGRNYNVTDIDPNKVTHINYAFADICWNGRHGNPDPTGPNPQTWACQDEVGNINAPNGTVVLGDPWIDVQKSFPGDTWDQPIRGNLNQLAKLKQKNPQLKTLISIGGWTWSNRFSDVAADPAARQVFAQSSVDFIRKYQMDGVDLDWEYPVSGGLPGNSTRPEDKQNYTLLLQAVRDKLDAAEVTDGKQYYLTIASGASPSYAANTELGNIARVVDWINIMTYDFYGAFQKQSGHNAPLAYDPAAGAAGLPNAQTYNIQTAVEGHLRDGVPASKLVLGLPFYGRGWSGCATANNGEYQNCTGPSVGTWEPGMLDFTDIQNNYVNKNGFTRHWNDAAKVPYLFNPASKTYISYDDVTSIGHKTSYITSKGLAGAMFWEFSGDRNKALLDKVYGDLLGGPAPVDNVPPTAPATLQSTAKTATSVSLSWGAATDNVGVTGYEVYNGIQLAKTVTGTTTTISGLTAGTAYQFTVKAKDAAGNSSVASNEVTVTTDTIQPDNQPPSTPSNLVITGKTGTSISLSWAASTDNIAVTNYEVYNGTALAADVTSTTATVTGLTPNTSYTFSVVAKDAAGNSSQKSVEVVGVTDAANPGTPAWAPNVSYVPGDLVSYQGKVYKCLQPHTSLVGWEPPNVAALWQVQQQAAVEGVEGYVDEPIVEETDGTEGTEGTEETEQTEQTPETEGNVDTQ</sequence>
<feature type="domain" description="GH18" evidence="13">
    <location>
        <begin position="51"/>
        <end position="459"/>
    </location>
</feature>
<accession>A0ABX5FY98</accession>
<dbReference type="CDD" id="cd00063">
    <property type="entry name" value="FN3"/>
    <property type="match status" value="2"/>
</dbReference>
<evidence type="ECO:0000256" key="9">
    <source>
        <dbReference type="RuleBase" id="RU000489"/>
    </source>
</evidence>
<evidence type="ECO:0000256" key="11">
    <source>
        <dbReference type="SAM" id="SignalP"/>
    </source>
</evidence>
<comment type="similarity">
    <text evidence="2">Belongs to the glycosyl hydrolase 18 family. Chitinase class II subfamily.</text>
</comment>
<dbReference type="CDD" id="cd06548">
    <property type="entry name" value="GH18_chitinase"/>
    <property type="match status" value="1"/>
</dbReference>
<dbReference type="RefSeq" id="WP_106833052.1">
    <property type="nucleotide sequence ID" value="NZ_JARMEW010000035.1"/>
</dbReference>
<feature type="domain" description="Fibronectin type-III" evidence="12">
    <location>
        <begin position="564"/>
        <end position="649"/>
    </location>
</feature>
<keyword evidence="15" id="KW-1185">Reference proteome</keyword>
<dbReference type="PROSITE" id="PS01095">
    <property type="entry name" value="GH18_1"/>
    <property type="match status" value="1"/>
</dbReference>
<dbReference type="InterPro" id="IPR050314">
    <property type="entry name" value="Glycosyl_Hydrlase_18"/>
</dbReference>
<dbReference type="Gene3D" id="3.10.50.10">
    <property type="match status" value="1"/>
</dbReference>
<keyword evidence="4 9" id="KW-0378">Hydrolase</keyword>
<evidence type="ECO:0000256" key="8">
    <source>
        <dbReference type="ARBA" id="ARBA00023326"/>
    </source>
</evidence>
<dbReference type="Pfam" id="PF02839">
    <property type="entry name" value="CBM_5_12"/>
    <property type="match status" value="1"/>
</dbReference>
<evidence type="ECO:0000256" key="5">
    <source>
        <dbReference type="ARBA" id="ARBA00023024"/>
    </source>
</evidence>
<dbReference type="PROSITE" id="PS50853">
    <property type="entry name" value="FN3"/>
    <property type="match status" value="2"/>
</dbReference>
<organism evidence="14 15">
    <name type="scientific">Brevibacillus porteri</name>
    <dbReference type="NCBI Taxonomy" id="2126350"/>
    <lineage>
        <taxon>Bacteria</taxon>
        <taxon>Bacillati</taxon>
        <taxon>Bacillota</taxon>
        <taxon>Bacilli</taxon>
        <taxon>Bacillales</taxon>
        <taxon>Paenibacillaceae</taxon>
        <taxon>Brevibacillus</taxon>
    </lineage>
</organism>
<dbReference type="PANTHER" id="PTHR11177:SF317">
    <property type="entry name" value="CHITINASE 12-RELATED"/>
    <property type="match status" value="1"/>
</dbReference>
<dbReference type="InterPro" id="IPR003610">
    <property type="entry name" value="CBM5/12"/>
</dbReference>
<keyword evidence="6" id="KW-0119">Carbohydrate metabolism</keyword>
<dbReference type="CDD" id="cd12214">
    <property type="entry name" value="ChiA1_BD"/>
    <property type="match status" value="1"/>
</dbReference>
<dbReference type="InterPro" id="IPR029070">
    <property type="entry name" value="Chitinase_insertion_sf"/>
</dbReference>
<evidence type="ECO:0000256" key="7">
    <source>
        <dbReference type="ARBA" id="ARBA00023295"/>
    </source>
</evidence>
<proteinExistence type="inferred from homology"/>
<evidence type="ECO:0000256" key="1">
    <source>
        <dbReference type="ARBA" id="ARBA00000822"/>
    </source>
</evidence>
<reference evidence="14 15" key="1">
    <citation type="submission" date="2018-03" db="EMBL/GenBank/DDBJ databases">
        <title>Brevisbacillus phylogenomics.</title>
        <authorList>
            <person name="Dunlap C."/>
        </authorList>
    </citation>
    <scope>NUCLEOTIDE SEQUENCE [LARGE SCALE GENOMIC DNA]</scope>
    <source>
        <strain evidence="14 15">NRRL B-41110</strain>
    </source>
</reference>
<comment type="caution">
    <text evidence="14">The sequence shown here is derived from an EMBL/GenBank/DDBJ whole genome shotgun (WGS) entry which is preliminary data.</text>
</comment>
<dbReference type="EMBL" id="PXZO01000001">
    <property type="protein sequence ID" value="PSK15405.1"/>
    <property type="molecule type" value="Genomic_DNA"/>
</dbReference>
<gene>
    <name evidence="14" type="ORF">C7R92_02115</name>
</gene>
<keyword evidence="8" id="KW-0624">Polysaccharide degradation</keyword>
<dbReference type="SUPFAM" id="SSF54556">
    <property type="entry name" value="Chitinase insertion domain"/>
    <property type="match status" value="1"/>
</dbReference>
<dbReference type="PROSITE" id="PS51910">
    <property type="entry name" value="GH18_2"/>
    <property type="match status" value="1"/>
</dbReference>
<dbReference type="SUPFAM" id="SSF49265">
    <property type="entry name" value="Fibronectin type III"/>
    <property type="match status" value="1"/>
</dbReference>
<evidence type="ECO:0000256" key="4">
    <source>
        <dbReference type="ARBA" id="ARBA00022801"/>
    </source>
</evidence>